<feature type="domain" description="ABC transmembrane type-1" evidence="5">
    <location>
        <begin position="1"/>
        <end position="186"/>
    </location>
</feature>
<dbReference type="InterPro" id="IPR011527">
    <property type="entry name" value="ABC1_TM_dom"/>
</dbReference>
<evidence type="ECO:0000256" key="4">
    <source>
        <dbReference type="ARBA" id="ARBA00023136"/>
    </source>
</evidence>
<dbReference type="EMBL" id="JAODUP010000108">
    <property type="protein sequence ID" value="KAK2161865.1"/>
    <property type="molecule type" value="Genomic_DNA"/>
</dbReference>
<dbReference type="GO" id="GO:0016887">
    <property type="term" value="F:ATP hydrolysis activity"/>
    <property type="evidence" value="ECO:0007669"/>
    <property type="project" value="InterPro"/>
</dbReference>
<dbReference type="SUPFAM" id="SSF90123">
    <property type="entry name" value="ABC transporter transmembrane region"/>
    <property type="match status" value="1"/>
</dbReference>
<proteinExistence type="predicted"/>
<evidence type="ECO:0000313" key="7">
    <source>
        <dbReference type="Proteomes" id="UP001208570"/>
    </source>
</evidence>
<dbReference type="GO" id="GO:0005524">
    <property type="term" value="F:ATP binding"/>
    <property type="evidence" value="ECO:0007669"/>
    <property type="project" value="InterPro"/>
</dbReference>
<evidence type="ECO:0000256" key="3">
    <source>
        <dbReference type="ARBA" id="ARBA00022989"/>
    </source>
</evidence>
<dbReference type="InterPro" id="IPR003439">
    <property type="entry name" value="ABC_transporter-like_ATP-bd"/>
</dbReference>
<accession>A0AAD9K0Y1</accession>
<dbReference type="InterPro" id="IPR036640">
    <property type="entry name" value="ABC1_TM_sf"/>
</dbReference>
<dbReference type="PANTHER" id="PTHR43394:SF19">
    <property type="entry name" value="ABC TRANSPORTER B FAMILY"/>
    <property type="match status" value="1"/>
</dbReference>
<evidence type="ECO:0000259" key="5">
    <source>
        <dbReference type="PROSITE" id="PS50929"/>
    </source>
</evidence>
<evidence type="ECO:0000313" key="6">
    <source>
        <dbReference type="EMBL" id="KAK2161865.1"/>
    </source>
</evidence>
<evidence type="ECO:0000256" key="1">
    <source>
        <dbReference type="ARBA" id="ARBA00004141"/>
    </source>
</evidence>
<dbReference type="Pfam" id="PF00664">
    <property type="entry name" value="ABC_membrane"/>
    <property type="match status" value="2"/>
</dbReference>
<dbReference type="Proteomes" id="UP001208570">
    <property type="component" value="Unassembled WGS sequence"/>
</dbReference>
<comment type="subcellular location">
    <subcellularLocation>
        <location evidence="1">Membrane</location>
        <topology evidence="1">Multi-pass membrane protein</topology>
    </subcellularLocation>
</comment>
<keyword evidence="7" id="KW-1185">Reference proteome</keyword>
<dbReference type="GO" id="GO:0016020">
    <property type="term" value="C:membrane"/>
    <property type="evidence" value="ECO:0007669"/>
    <property type="project" value="UniProtKB-SubCell"/>
</dbReference>
<evidence type="ECO:0000256" key="2">
    <source>
        <dbReference type="ARBA" id="ARBA00022692"/>
    </source>
</evidence>
<dbReference type="PROSITE" id="PS50929">
    <property type="entry name" value="ABC_TM1F"/>
    <property type="match status" value="1"/>
</dbReference>
<dbReference type="GO" id="GO:0015421">
    <property type="term" value="F:ABC-type oligopeptide transporter activity"/>
    <property type="evidence" value="ECO:0007669"/>
    <property type="project" value="TreeGrafter"/>
</dbReference>
<organism evidence="6 7">
    <name type="scientific">Paralvinella palmiformis</name>
    <dbReference type="NCBI Taxonomy" id="53620"/>
    <lineage>
        <taxon>Eukaryota</taxon>
        <taxon>Metazoa</taxon>
        <taxon>Spiralia</taxon>
        <taxon>Lophotrochozoa</taxon>
        <taxon>Annelida</taxon>
        <taxon>Polychaeta</taxon>
        <taxon>Sedentaria</taxon>
        <taxon>Canalipalpata</taxon>
        <taxon>Terebellida</taxon>
        <taxon>Terebelliformia</taxon>
        <taxon>Alvinellidae</taxon>
        <taxon>Paralvinella</taxon>
    </lineage>
</organism>
<dbReference type="PANTHER" id="PTHR43394">
    <property type="entry name" value="ATP-DEPENDENT PERMEASE MDL1, MITOCHONDRIAL"/>
    <property type="match status" value="1"/>
</dbReference>
<dbReference type="AlphaFoldDB" id="A0AAD9K0Y1"/>
<dbReference type="Gene3D" id="3.40.50.300">
    <property type="entry name" value="P-loop containing nucleotide triphosphate hydrolases"/>
    <property type="match status" value="1"/>
</dbReference>
<dbReference type="InterPro" id="IPR039421">
    <property type="entry name" value="Type_1_exporter"/>
</dbReference>
<sequence length="297" mass="32396">MALFSAGSAFAAGIRGGCFALSIARLNMRLRKSLFSSLVKQEIGFFDVTQTGQILSRITSDTTIMSDTLALNVNVCLRSLITAKEVVSSMRTVRSFAGELAEVDRYSIKLLDTYRIQKRSAAAYGGYVWCSELFSLFLVVATLYYGGHLVISGQLSGGQLVSFILYQLQLGYAFDSVAHVYSGLMQAAGASEKVFQFINREPVIPNRNGLKPASLRGHLEFNNVTFAYPSRPETKVLKNVSFKVEPGEVVALVGPSGGGKSSCISLLEHFYETSSGSVLLDGIPIEQYDHSFLHEKV</sequence>
<protein>
    <recommendedName>
        <fullName evidence="5">ABC transmembrane type-1 domain-containing protein</fullName>
    </recommendedName>
</protein>
<keyword evidence="4" id="KW-0472">Membrane</keyword>
<dbReference type="SUPFAM" id="SSF52540">
    <property type="entry name" value="P-loop containing nucleoside triphosphate hydrolases"/>
    <property type="match status" value="1"/>
</dbReference>
<dbReference type="Gene3D" id="1.20.1560.10">
    <property type="entry name" value="ABC transporter type 1, transmembrane domain"/>
    <property type="match status" value="2"/>
</dbReference>
<keyword evidence="2" id="KW-0812">Transmembrane</keyword>
<comment type="caution">
    <text evidence="6">The sequence shown here is derived from an EMBL/GenBank/DDBJ whole genome shotgun (WGS) entry which is preliminary data.</text>
</comment>
<reference evidence="6" key="1">
    <citation type="journal article" date="2023" name="Mol. Biol. Evol.">
        <title>Third-Generation Sequencing Reveals the Adaptive Role of the Epigenome in Three Deep-Sea Polychaetes.</title>
        <authorList>
            <person name="Perez M."/>
            <person name="Aroh O."/>
            <person name="Sun Y."/>
            <person name="Lan Y."/>
            <person name="Juniper S.K."/>
            <person name="Young C.R."/>
            <person name="Angers B."/>
            <person name="Qian P.Y."/>
        </authorList>
    </citation>
    <scope>NUCLEOTIDE SEQUENCE</scope>
    <source>
        <strain evidence="6">P08H-3</strain>
    </source>
</reference>
<gene>
    <name evidence="6" type="ORF">LSH36_108g02009</name>
</gene>
<dbReference type="Pfam" id="PF00005">
    <property type="entry name" value="ABC_tran"/>
    <property type="match status" value="1"/>
</dbReference>
<keyword evidence="3" id="KW-1133">Transmembrane helix</keyword>
<name>A0AAD9K0Y1_9ANNE</name>
<dbReference type="InterPro" id="IPR027417">
    <property type="entry name" value="P-loop_NTPase"/>
</dbReference>